<dbReference type="KEGG" id="sdyn:Mal52_32980"/>
<dbReference type="RefSeq" id="WP_145377103.1">
    <property type="nucleotide sequence ID" value="NZ_CP036276.1"/>
</dbReference>
<evidence type="ECO:0000313" key="2">
    <source>
        <dbReference type="EMBL" id="QDU44812.1"/>
    </source>
</evidence>
<organism evidence="2 3">
    <name type="scientific">Symmachiella dynata</name>
    <dbReference type="NCBI Taxonomy" id="2527995"/>
    <lineage>
        <taxon>Bacteria</taxon>
        <taxon>Pseudomonadati</taxon>
        <taxon>Planctomycetota</taxon>
        <taxon>Planctomycetia</taxon>
        <taxon>Planctomycetales</taxon>
        <taxon>Planctomycetaceae</taxon>
        <taxon>Symmachiella</taxon>
    </lineage>
</organism>
<evidence type="ECO:0000256" key="1">
    <source>
        <dbReference type="SAM" id="MobiDB-lite"/>
    </source>
</evidence>
<dbReference type="EMBL" id="CP036276">
    <property type="protein sequence ID" value="QDU44812.1"/>
    <property type="molecule type" value="Genomic_DNA"/>
</dbReference>
<gene>
    <name evidence="2" type="ORF">Mal52_32980</name>
</gene>
<feature type="compositionally biased region" description="Basic and acidic residues" evidence="1">
    <location>
        <begin position="190"/>
        <end position="227"/>
    </location>
</feature>
<accession>A0A517ZQN8</accession>
<dbReference type="Proteomes" id="UP000319383">
    <property type="component" value="Chromosome"/>
</dbReference>
<reference evidence="2 3" key="1">
    <citation type="submission" date="2019-02" db="EMBL/GenBank/DDBJ databases">
        <title>Deep-cultivation of Planctomycetes and their phenomic and genomic characterization uncovers novel biology.</title>
        <authorList>
            <person name="Wiegand S."/>
            <person name="Jogler M."/>
            <person name="Boedeker C."/>
            <person name="Pinto D."/>
            <person name="Vollmers J."/>
            <person name="Rivas-Marin E."/>
            <person name="Kohn T."/>
            <person name="Peeters S.H."/>
            <person name="Heuer A."/>
            <person name="Rast P."/>
            <person name="Oberbeckmann S."/>
            <person name="Bunk B."/>
            <person name="Jeske O."/>
            <person name="Meyerdierks A."/>
            <person name="Storesund J.E."/>
            <person name="Kallscheuer N."/>
            <person name="Luecker S."/>
            <person name="Lage O.M."/>
            <person name="Pohl T."/>
            <person name="Merkel B.J."/>
            <person name="Hornburger P."/>
            <person name="Mueller R.-W."/>
            <person name="Bruemmer F."/>
            <person name="Labrenz M."/>
            <person name="Spormann A.M."/>
            <person name="Op den Camp H."/>
            <person name="Overmann J."/>
            <person name="Amann R."/>
            <person name="Jetten M.S.M."/>
            <person name="Mascher T."/>
            <person name="Medema M.H."/>
            <person name="Devos D.P."/>
            <person name="Kaster A.-K."/>
            <person name="Ovreas L."/>
            <person name="Rohde M."/>
            <person name="Galperin M.Y."/>
            <person name="Jogler C."/>
        </authorList>
    </citation>
    <scope>NUCLEOTIDE SEQUENCE [LARGE SCALE GENOMIC DNA]</scope>
    <source>
        <strain evidence="2 3">Mal52</strain>
    </source>
</reference>
<keyword evidence="3" id="KW-1185">Reference proteome</keyword>
<sequence>MLHNFKLVGTLITIAAVTGCSTENASDKAETARQASTEGAAYLTTTAPGSPLDIIPMRESVEGDEDVVVVGRIGGSHEPWVNGMAAFSIVDRSLPACTDIPGDKCPTPWDYCCATDKLPGSTTLVKIVDDKDQVISTDARELLGLTELQTVIVTGKASKDDAGNVTILARKVYVDPANPGQVKRGNPGETPEHAHDHDHDHGHDHDHDKEHDHDDDKDAHSDTKGES</sequence>
<dbReference type="PROSITE" id="PS51257">
    <property type="entry name" value="PROKAR_LIPOPROTEIN"/>
    <property type="match status" value="1"/>
</dbReference>
<protein>
    <submittedName>
        <fullName evidence="2">Uncharacterized protein</fullName>
    </submittedName>
</protein>
<evidence type="ECO:0000313" key="3">
    <source>
        <dbReference type="Proteomes" id="UP000319383"/>
    </source>
</evidence>
<name>A0A517ZQN8_9PLAN</name>
<feature type="region of interest" description="Disordered" evidence="1">
    <location>
        <begin position="176"/>
        <end position="227"/>
    </location>
</feature>
<dbReference type="AlphaFoldDB" id="A0A517ZQN8"/>
<proteinExistence type="predicted"/>